<dbReference type="AlphaFoldDB" id="A0A974DQ24"/>
<evidence type="ECO:0000313" key="1">
    <source>
        <dbReference type="EMBL" id="OCT94587.1"/>
    </source>
</evidence>
<gene>
    <name evidence="1" type="ORF">XELAEV_18012268mg</name>
</gene>
<protein>
    <submittedName>
        <fullName evidence="1">Uncharacterized protein</fullName>
    </submittedName>
</protein>
<sequence length="82" mass="9634">MLNRAPKLVVGKLEGVLEWLVNQQMNYGTVLLRMGFFVWCSIPWHHKFSQNQLVVRRSRSVKCCQCEAEVHAYMLQTRQAIK</sequence>
<organism evidence="1 2">
    <name type="scientific">Xenopus laevis</name>
    <name type="common">African clawed frog</name>
    <dbReference type="NCBI Taxonomy" id="8355"/>
    <lineage>
        <taxon>Eukaryota</taxon>
        <taxon>Metazoa</taxon>
        <taxon>Chordata</taxon>
        <taxon>Craniata</taxon>
        <taxon>Vertebrata</taxon>
        <taxon>Euteleostomi</taxon>
        <taxon>Amphibia</taxon>
        <taxon>Batrachia</taxon>
        <taxon>Anura</taxon>
        <taxon>Pipoidea</taxon>
        <taxon>Pipidae</taxon>
        <taxon>Xenopodinae</taxon>
        <taxon>Xenopus</taxon>
        <taxon>Xenopus</taxon>
    </lineage>
</organism>
<dbReference type="EMBL" id="CM004468">
    <property type="protein sequence ID" value="OCT94587.1"/>
    <property type="molecule type" value="Genomic_DNA"/>
</dbReference>
<reference evidence="2" key="1">
    <citation type="journal article" date="2016" name="Nature">
        <title>Genome evolution in the allotetraploid frog Xenopus laevis.</title>
        <authorList>
            <person name="Session A.M."/>
            <person name="Uno Y."/>
            <person name="Kwon T."/>
            <person name="Chapman J.A."/>
            <person name="Toyoda A."/>
            <person name="Takahashi S."/>
            <person name="Fukui A."/>
            <person name="Hikosaka A."/>
            <person name="Suzuki A."/>
            <person name="Kondo M."/>
            <person name="van Heeringen S.J."/>
            <person name="Quigley I."/>
            <person name="Heinz S."/>
            <person name="Ogino H."/>
            <person name="Ochi H."/>
            <person name="Hellsten U."/>
            <person name="Lyons J.B."/>
            <person name="Simakov O."/>
            <person name="Putnam N."/>
            <person name="Stites J."/>
            <person name="Kuroki Y."/>
            <person name="Tanaka T."/>
            <person name="Michiue T."/>
            <person name="Watanabe M."/>
            <person name="Bogdanovic O."/>
            <person name="Lister R."/>
            <person name="Georgiou G."/>
            <person name="Paranjpe S.S."/>
            <person name="van Kruijsbergen I."/>
            <person name="Shu S."/>
            <person name="Carlson J."/>
            <person name="Kinoshita T."/>
            <person name="Ohta Y."/>
            <person name="Mawaribuchi S."/>
            <person name="Jenkins J."/>
            <person name="Grimwood J."/>
            <person name="Schmutz J."/>
            <person name="Mitros T."/>
            <person name="Mozaffari S.V."/>
            <person name="Suzuki Y."/>
            <person name="Haramoto Y."/>
            <person name="Yamamoto T.S."/>
            <person name="Takagi C."/>
            <person name="Heald R."/>
            <person name="Miller K."/>
            <person name="Haudenschild C."/>
            <person name="Kitzman J."/>
            <person name="Nakayama T."/>
            <person name="Izutsu Y."/>
            <person name="Robert J."/>
            <person name="Fortriede J."/>
            <person name="Burns K."/>
            <person name="Lotay V."/>
            <person name="Karimi K."/>
            <person name="Yasuoka Y."/>
            <person name="Dichmann D.S."/>
            <person name="Flajnik M.F."/>
            <person name="Houston D.W."/>
            <person name="Shendure J."/>
            <person name="DuPasquier L."/>
            <person name="Vize P.D."/>
            <person name="Zorn A.M."/>
            <person name="Ito M."/>
            <person name="Marcotte E.M."/>
            <person name="Wallingford J.B."/>
            <person name="Ito Y."/>
            <person name="Asashima M."/>
            <person name="Ueno N."/>
            <person name="Matsuda Y."/>
            <person name="Veenstra G.J."/>
            <person name="Fujiyama A."/>
            <person name="Harland R.M."/>
            <person name="Taira M."/>
            <person name="Rokhsar D.S."/>
        </authorList>
    </citation>
    <scope>NUCLEOTIDE SEQUENCE [LARGE SCALE GENOMIC DNA]</scope>
    <source>
        <strain evidence="2">J</strain>
    </source>
</reference>
<evidence type="ECO:0000313" key="2">
    <source>
        <dbReference type="Proteomes" id="UP000694892"/>
    </source>
</evidence>
<proteinExistence type="predicted"/>
<name>A0A974DQ24_XENLA</name>
<accession>A0A974DQ24</accession>
<dbReference type="Proteomes" id="UP000694892">
    <property type="component" value="Chromosome 2L"/>
</dbReference>